<feature type="domain" description="Cyclic nucleotide-binding" evidence="4">
    <location>
        <begin position="11"/>
        <end position="95"/>
    </location>
</feature>
<dbReference type="Gene3D" id="2.60.120.10">
    <property type="entry name" value="Jelly Rolls"/>
    <property type="match status" value="1"/>
</dbReference>
<organism evidence="6 7">
    <name type="scientific">Mesorhizobium alhagi CCNWXJ12-2</name>
    <dbReference type="NCBI Taxonomy" id="1107882"/>
    <lineage>
        <taxon>Bacteria</taxon>
        <taxon>Pseudomonadati</taxon>
        <taxon>Pseudomonadota</taxon>
        <taxon>Alphaproteobacteria</taxon>
        <taxon>Hyphomicrobiales</taxon>
        <taxon>Phyllobacteriaceae</taxon>
        <taxon>Allomesorhizobium</taxon>
    </lineage>
</organism>
<dbReference type="InterPro" id="IPR036388">
    <property type="entry name" value="WH-like_DNA-bd_sf"/>
</dbReference>
<feature type="domain" description="HTH crp-type" evidence="5">
    <location>
        <begin position="145"/>
        <end position="211"/>
    </location>
</feature>
<dbReference type="GO" id="GO:0005829">
    <property type="term" value="C:cytosol"/>
    <property type="evidence" value="ECO:0007669"/>
    <property type="project" value="TreeGrafter"/>
</dbReference>
<dbReference type="PROSITE" id="PS51063">
    <property type="entry name" value="HTH_CRP_2"/>
    <property type="match status" value="1"/>
</dbReference>
<dbReference type="InterPro" id="IPR012318">
    <property type="entry name" value="HTH_CRP"/>
</dbReference>
<name>H0HZD0_9HYPH</name>
<reference evidence="6 7" key="1">
    <citation type="journal article" date="2012" name="J. Bacteriol.">
        <title>Draft Genome Sequence of Mesorhizobium alhagi CCNWXJ12-2T, a Novel Salt-Resistant Species Isolated from the Desert of Northwestern China.</title>
        <authorList>
            <person name="Zhou M."/>
            <person name="Chen W."/>
            <person name="Chen H."/>
            <person name="Wei G."/>
        </authorList>
    </citation>
    <scope>NUCLEOTIDE SEQUENCE [LARGE SCALE GENOMIC DNA]</scope>
    <source>
        <strain evidence="6 7">CCNWXJ12-2</strain>
    </source>
</reference>
<dbReference type="Proteomes" id="UP000003250">
    <property type="component" value="Unassembled WGS sequence"/>
</dbReference>
<sequence length="249" mass="26994">MISNPPPGNWLLKTLSAEDQALVTQHLERVSIKRGDILEAAGEPIPYVYFPDEGLVSVVARMQDGKPVEVGMVGREGMTGASVVLDDFLALNEVRVQIGGAAVRIPSAVLRRLVSKSPSLHAVCLRYVQVLISQVAQTAVAAAHLTVQARLARWLLMVQDRVGSDQFSLTHELLAMMLGVRRPGVTVAMHMLEGEHLIRSTRANVQIVDRDGLEALASTSYGIPEGLYRRLFPNANVFGGPDRSKPASS</sequence>
<dbReference type="AlphaFoldDB" id="H0HZD0"/>
<dbReference type="Pfam" id="PF00027">
    <property type="entry name" value="cNMP_binding"/>
    <property type="match status" value="1"/>
</dbReference>
<gene>
    <name evidence="6" type="ORF">MAXJ12_27833</name>
</gene>
<dbReference type="EMBL" id="AHAM01000248">
    <property type="protein sequence ID" value="EHK53903.1"/>
    <property type="molecule type" value="Genomic_DNA"/>
</dbReference>
<protein>
    <recommendedName>
        <fullName evidence="8">Crp/Fnr family transcriptional regulator</fullName>
    </recommendedName>
</protein>
<evidence type="ECO:0000256" key="2">
    <source>
        <dbReference type="ARBA" id="ARBA00023125"/>
    </source>
</evidence>
<keyword evidence="3" id="KW-0804">Transcription</keyword>
<dbReference type="GO" id="GO:0003677">
    <property type="term" value="F:DNA binding"/>
    <property type="evidence" value="ECO:0007669"/>
    <property type="project" value="UniProtKB-KW"/>
</dbReference>
<dbReference type="Pfam" id="PF13545">
    <property type="entry name" value="HTH_Crp_2"/>
    <property type="match status" value="1"/>
</dbReference>
<dbReference type="PANTHER" id="PTHR24567">
    <property type="entry name" value="CRP FAMILY TRANSCRIPTIONAL REGULATORY PROTEIN"/>
    <property type="match status" value="1"/>
</dbReference>
<keyword evidence="7" id="KW-1185">Reference proteome</keyword>
<dbReference type="SUPFAM" id="SSF51206">
    <property type="entry name" value="cAMP-binding domain-like"/>
    <property type="match status" value="1"/>
</dbReference>
<dbReference type="GO" id="GO:0003700">
    <property type="term" value="F:DNA-binding transcription factor activity"/>
    <property type="evidence" value="ECO:0007669"/>
    <property type="project" value="TreeGrafter"/>
</dbReference>
<dbReference type="Gene3D" id="1.10.10.10">
    <property type="entry name" value="Winged helix-like DNA-binding domain superfamily/Winged helix DNA-binding domain"/>
    <property type="match status" value="1"/>
</dbReference>
<dbReference type="PATRIC" id="fig|1107882.3.peg.5383"/>
<dbReference type="InterPro" id="IPR050397">
    <property type="entry name" value="Env_Response_Regulators"/>
</dbReference>
<evidence type="ECO:0000313" key="6">
    <source>
        <dbReference type="EMBL" id="EHK53903.1"/>
    </source>
</evidence>
<dbReference type="InterPro" id="IPR000595">
    <property type="entry name" value="cNMP-bd_dom"/>
</dbReference>
<evidence type="ECO:0008006" key="8">
    <source>
        <dbReference type="Google" id="ProtNLM"/>
    </source>
</evidence>
<dbReference type="SUPFAM" id="SSF46785">
    <property type="entry name" value="Winged helix' DNA-binding domain"/>
    <property type="match status" value="1"/>
</dbReference>
<dbReference type="InterPro" id="IPR036390">
    <property type="entry name" value="WH_DNA-bd_sf"/>
</dbReference>
<dbReference type="InterPro" id="IPR018490">
    <property type="entry name" value="cNMP-bd_dom_sf"/>
</dbReference>
<proteinExistence type="predicted"/>
<dbReference type="PANTHER" id="PTHR24567:SF74">
    <property type="entry name" value="HTH-TYPE TRANSCRIPTIONAL REGULATOR ARCR"/>
    <property type="match status" value="1"/>
</dbReference>
<dbReference type="InterPro" id="IPR014710">
    <property type="entry name" value="RmlC-like_jellyroll"/>
</dbReference>
<keyword evidence="1" id="KW-0805">Transcription regulation</keyword>
<evidence type="ECO:0000313" key="7">
    <source>
        <dbReference type="Proteomes" id="UP000003250"/>
    </source>
</evidence>
<evidence type="ECO:0000256" key="3">
    <source>
        <dbReference type="ARBA" id="ARBA00023163"/>
    </source>
</evidence>
<accession>H0HZD0</accession>
<dbReference type="SMART" id="SM00100">
    <property type="entry name" value="cNMP"/>
    <property type="match status" value="1"/>
</dbReference>
<evidence type="ECO:0000259" key="4">
    <source>
        <dbReference type="PROSITE" id="PS50042"/>
    </source>
</evidence>
<evidence type="ECO:0000256" key="1">
    <source>
        <dbReference type="ARBA" id="ARBA00023015"/>
    </source>
</evidence>
<dbReference type="CDD" id="cd00038">
    <property type="entry name" value="CAP_ED"/>
    <property type="match status" value="1"/>
</dbReference>
<keyword evidence="2" id="KW-0238">DNA-binding</keyword>
<dbReference type="PROSITE" id="PS50042">
    <property type="entry name" value="CNMP_BINDING_3"/>
    <property type="match status" value="1"/>
</dbReference>
<evidence type="ECO:0000259" key="5">
    <source>
        <dbReference type="PROSITE" id="PS51063"/>
    </source>
</evidence>